<evidence type="ECO:0000259" key="2">
    <source>
        <dbReference type="Pfam" id="PF20236"/>
    </source>
</evidence>
<accession>A0A9P6HFI7</accession>
<dbReference type="AlphaFoldDB" id="A0A9P6HFI7"/>
<sequence>MGACTFEFTKNSPLRTTLVDEATGHAKYQIETPIRIVGSVTRIRKFDIPPQAPLIRDEKANSDHSDDPTDKGKKKTSKWKIAGRKLSETDDEIARIHWKCLSPSRIDFKGKVTTRKEFLPRTGKMKTSYKFTGPDGVEYRWAMGAMGMNYPRLVTMDEKKTVIAKFHRARCWPKRRKARLEVQPAGMGMLDYIILTFVFAEQKRRDREAAAKSGGG</sequence>
<reference evidence="3" key="1">
    <citation type="journal article" date="2020" name="Nat. Commun.">
        <title>Large-scale genome sequencing of mycorrhizal fungi provides insights into the early evolution of symbiotic traits.</title>
        <authorList>
            <person name="Miyauchi S."/>
            <person name="Kiss E."/>
            <person name="Kuo A."/>
            <person name="Drula E."/>
            <person name="Kohler A."/>
            <person name="Sanchez-Garcia M."/>
            <person name="Morin E."/>
            <person name="Andreopoulos B."/>
            <person name="Barry K.W."/>
            <person name="Bonito G."/>
            <person name="Buee M."/>
            <person name="Carver A."/>
            <person name="Chen C."/>
            <person name="Cichocki N."/>
            <person name="Clum A."/>
            <person name="Culley D."/>
            <person name="Crous P.W."/>
            <person name="Fauchery L."/>
            <person name="Girlanda M."/>
            <person name="Hayes R.D."/>
            <person name="Keri Z."/>
            <person name="LaButti K."/>
            <person name="Lipzen A."/>
            <person name="Lombard V."/>
            <person name="Magnuson J."/>
            <person name="Maillard F."/>
            <person name="Murat C."/>
            <person name="Nolan M."/>
            <person name="Ohm R.A."/>
            <person name="Pangilinan J."/>
            <person name="Pereira M.F."/>
            <person name="Perotto S."/>
            <person name="Peter M."/>
            <person name="Pfister S."/>
            <person name="Riley R."/>
            <person name="Sitrit Y."/>
            <person name="Stielow J.B."/>
            <person name="Szollosi G."/>
            <person name="Zifcakova L."/>
            <person name="Stursova M."/>
            <person name="Spatafora J.W."/>
            <person name="Tedersoo L."/>
            <person name="Vaario L.M."/>
            <person name="Yamada A."/>
            <person name="Yan M."/>
            <person name="Wang P."/>
            <person name="Xu J."/>
            <person name="Bruns T."/>
            <person name="Baldrian P."/>
            <person name="Vilgalys R."/>
            <person name="Dunand C."/>
            <person name="Henrissat B."/>
            <person name="Grigoriev I.V."/>
            <person name="Hibbett D."/>
            <person name="Nagy L.G."/>
            <person name="Martin F.M."/>
        </authorList>
    </citation>
    <scope>NUCLEOTIDE SEQUENCE</scope>
    <source>
        <strain evidence="3">UH-Tt-Lm1</strain>
    </source>
</reference>
<name>A0A9P6HFI7_9AGAM</name>
<protein>
    <recommendedName>
        <fullName evidence="2">DUF6593 domain-containing protein</fullName>
    </recommendedName>
</protein>
<dbReference type="EMBL" id="WIUZ02000008">
    <property type="protein sequence ID" value="KAF9784324.1"/>
    <property type="molecule type" value="Genomic_DNA"/>
</dbReference>
<dbReference type="InterPro" id="IPR046528">
    <property type="entry name" value="DUF6593"/>
</dbReference>
<dbReference type="Pfam" id="PF20236">
    <property type="entry name" value="DUF6593"/>
    <property type="match status" value="1"/>
</dbReference>
<feature type="region of interest" description="Disordered" evidence="1">
    <location>
        <begin position="51"/>
        <end position="79"/>
    </location>
</feature>
<gene>
    <name evidence="3" type="ORF">BJ322DRAFT_1109045</name>
</gene>
<organism evidence="3 4">
    <name type="scientific">Thelephora terrestris</name>
    <dbReference type="NCBI Taxonomy" id="56493"/>
    <lineage>
        <taxon>Eukaryota</taxon>
        <taxon>Fungi</taxon>
        <taxon>Dikarya</taxon>
        <taxon>Basidiomycota</taxon>
        <taxon>Agaricomycotina</taxon>
        <taxon>Agaricomycetes</taxon>
        <taxon>Thelephorales</taxon>
        <taxon>Thelephoraceae</taxon>
        <taxon>Thelephora</taxon>
    </lineage>
</organism>
<feature type="compositionally biased region" description="Basic and acidic residues" evidence="1">
    <location>
        <begin position="55"/>
        <end position="71"/>
    </location>
</feature>
<reference evidence="3" key="2">
    <citation type="submission" date="2020-11" db="EMBL/GenBank/DDBJ databases">
        <authorList>
            <consortium name="DOE Joint Genome Institute"/>
            <person name="Kuo A."/>
            <person name="Miyauchi S."/>
            <person name="Kiss E."/>
            <person name="Drula E."/>
            <person name="Kohler A."/>
            <person name="Sanchez-Garcia M."/>
            <person name="Andreopoulos B."/>
            <person name="Barry K.W."/>
            <person name="Bonito G."/>
            <person name="Buee M."/>
            <person name="Carver A."/>
            <person name="Chen C."/>
            <person name="Cichocki N."/>
            <person name="Clum A."/>
            <person name="Culley D."/>
            <person name="Crous P.W."/>
            <person name="Fauchery L."/>
            <person name="Girlanda M."/>
            <person name="Hayes R."/>
            <person name="Keri Z."/>
            <person name="Labutti K."/>
            <person name="Lipzen A."/>
            <person name="Lombard V."/>
            <person name="Magnuson J."/>
            <person name="Maillard F."/>
            <person name="Morin E."/>
            <person name="Murat C."/>
            <person name="Nolan M."/>
            <person name="Ohm R."/>
            <person name="Pangilinan J."/>
            <person name="Pereira M."/>
            <person name="Perotto S."/>
            <person name="Peter M."/>
            <person name="Riley R."/>
            <person name="Sitrit Y."/>
            <person name="Stielow B."/>
            <person name="Szollosi G."/>
            <person name="Zifcakova L."/>
            <person name="Stursova M."/>
            <person name="Spatafora J.W."/>
            <person name="Tedersoo L."/>
            <person name="Vaario L.-M."/>
            <person name="Yamada A."/>
            <person name="Yan M."/>
            <person name="Wang P."/>
            <person name="Xu J."/>
            <person name="Bruns T."/>
            <person name="Baldrian P."/>
            <person name="Vilgalys R."/>
            <person name="Henrissat B."/>
            <person name="Grigoriev I.V."/>
            <person name="Hibbett D."/>
            <person name="Nagy L.G."/>
            <person name="Martin F.M."/>
        </authorList>
    </citation>
    <scope>NUCLEOTIDE SEQUENCE</scope>
    <source>
        <strain evidence="3">UH-Tt-Lm1</strain>
    </source>
</reference>
<dbReference type="Proteomes" id="UP000736335">
    <property type="component" value="Unassembled WGS sequence"/>
</dbReference>
<proteinExistence type="predicted"/>
<evidence type="ECO:0000313" key="4">
    <source>
        <dbReference type="Proteomes" id="UP000736335"/>
    </source>
</evidence>
<dbReference type="OrthoDB" id="3360976at2759"/>
<evidence type="ECO:0000256" key="1">
    <source>
        <dbReference type="SAM" id="MobiDB-lite"/>
    </source>
</evidence>
<keyword evidence="4" id="KW-1185">Reference proteome</keyword>
<comment type="caution">
    <text evidence="3">The sequence shown here is derived from an EMBL/GenBank/DDBJ whole genome shotgun (WGS) entry which is preliminary data.</text>
</comment>
<evidence type="ECO:0000313" key="3">
    <source>
        <dbReference type="EMBL" id="KAF9784324.1"/>
    </source>
</evidence>
<feature type="domain" description="DUF6593" evidence="2">
    <location>
        <begin position="11"/>
        <end position="206"/>
    </location>
</feature>